<accession>A0A371HLJ9</accession>
<proteinExistence type="predicted"/>
<dbReference type="EMBL" id="QJKJ01002233">
    <property type="protein sequence ID" value="RDY03681.1"/>
    <property type="molecule type" value="Genomic_DNA"/>
</dbReference>
<dbReference type="Proteomes" id="UP000257109">
    <property type="component" value="Unassembled WGS sequence"/>
</dbReference>
<keyword evidence="2" id="KW-1185">Reference proteome</keyword>
<evidence type="ECO:0000313" key="1">
    <source>
        <dbReference type="EMBL" id="RDY03681.1"/>
    </source>
</evidence>
<gene>
    <name evidence="1" type="ORF">CR513_12702</name>
</gene>
<reference evidence="1" key="1">
    <citation type="submission" date="2018-05" db="EMBL/GenBank/DDBJ databases">
        <title>Draft genome of Mucuna pruriens seed.</title>
        <authorList>
            <person name="Nnadi N.E."/>
            <person name="Vos R."/>
            <person name="Hasami M.H."/>
            <person name="Devisetty U.K."/>
            <person name="Aguiy J.C."/>
        </authorList>
    </citation>
    <scope>NUCLEOTIDE SEQUENCE [LARGE SCALE GENOMIC DNA]</scope>
    <source>
        <strain evidence="1">JCA_2017</strain>
    </source>
</reference>
<comment type="caution">
    <text evidence="1">The sequence shown here is derived from an EMBL/GenBank/DDBJ whole genome shotgun (WGS) entry which is preliminary data.</text>
</comment>
<organism evidence="1 2">
    <name type="scientific">Mucuna pruriens</name>
    <name type="common">Velvet bean</name>
    <name type="synonym">Dolichos pruriens</name>
    <dbReference type="NCBI Taxonomy" id="157652"/>
    <lineage>
        <taxon>Eukaryota</taxon>
        <taxon>Viridiplantae</taxon>
        <taxon>Streptophyta</taxon>
        <taxon>Embryophyta</taxon>
        <taxon>Tracheophyta</taxon>
        <taxon>Spermatophyta</taxon>
        <taxon>Magnoliopsida</taxon>
        <taxon>eudicotyledons</taxon>
        <taxon>Gunneridae</taxon>
        <taxon>Pentapetalae</taxon>
        <taxon>rosids</taxon>
        <taxon>fabids</taxon>
        <taxon>Fabales</taxon>
        <taxon>Fabaceae</taxon>
        <taxon>Papilionoideae</taxon>
        <taxon>50 kb inversion clade</taxon>
        <taxon>NPAAA clade</taxon>
        <taxon>indigoferoid/millettioid clade</taxon>
        <taxon>Phaseoleae</taxon>
        <taxon>Mucuna</taxon>
    </lineage>
</organism>
<evidence type="ECO:0000313" key="2">
    <source>
        <dbReference type="Proteomes" id="UP000257109"/>
    </source>
</evidence>
<sequence length="171" mass="19797">MAITRRHEMPQQPILFCEVFDVWGIDFMGPFPVSNVLFDARKTTKKRVISDTLVQFNIFKASKHPIEDLSLFGIDLIDELVEENLYLDTDSDDISNFARDTNIFDYLGFVTNKVNYDELWEVHNLSNSEDDIVDLVDLSQEAELLDLLDQVRKYEDPECSNNAVQVVETKK</sequence>
<feature type="non-terminal residue" evidence="1">
    <location>
        <position position="171"/>
    </location>
</feature>
<dbReference type="AlphaFoldDB" id="A0A371HLJ9"/>
<name>A0A371HLJ9_MUCPR</name>
<protein>
    <submittedName>
        <fullName evidence="1">Uncharacterized protein</fullName>
    </submittedName>
</protein>
<dbReference type="OrthoDB" id="1459910at2759"/>